<gene>
    <name evidence="1" type="ORF">C427_2128</name>
</gene>
<evidence type="ECO:0000313" key="2">
    <source>
        <dbReference type="Proteomes" id="UP000011864"/>
    </source>
</evidence>
<keyword evidence="2" id="KW-1185">Reference proteome</keyword>
<dbReference type="HOGENOM" id="CLU_3186882_0_0_6"/>
<dbReference type="PATRIC" id="fig|1129794.4.peg.2105"/>
<evidence type="ECO:0000313" key="1">
    <source>
        <dbReference type="EMBL" id="AGH44237.1"/>
    </source>
</evidence>
<name>K6ZWU5_9ALTE</name>
<dbReference type="Proteomes" id="UP000011864">
    <property type="component" value="Chromosome"/>
</dbReference>
<proteinExistence type="predicted"/>
<protein>
    <submittedName>
        <fullName evidence="1">Uncharacterized protein</fullName>
    </submittedName>
</protein>
<dbReference type="KEGG" id="gps:C427_2128"/>
<dbReference type="AlphaFoldDB" id="K6ZWU5"/>
<reference evidence="1 2" key="1">
    <citation type="journal article" date="2013" name="Genome Announc.">
        <title>Complete Genome Sequence of Glaciecola psychrophila Strain 170T.</title>
        <authorList>
            <person name="Yin J."/>
            <person name="Chen J."/>
            <person name="Liu G."/>
            <person name="Yu Y."/>
            <person name="Song L."/>
            <person name="Wang X."/>
            <person name="Qu X."/>
        </authorList>
    </citation>
    <scope>NUCLEOTIDE SEQUENCE [LARGE SCALE GENOMIC DNA]</scope>
    <source>
        <strain evidence="1 2">170</strain>
    </source>
</reference>
<dbReference type="EMBL" id="CP003837">
    <property type="protein sequence ID" value="AGH44237.1"/>
    <property type="molecule type" value="Genomic_DNA"/>
</dbReference>
<sequence>MLALSQALEAIKILWHYRQNNTNKLLKSDGTTFTWHTFKVPYLYCD</sequence>
<accession>K6ZWU5</accession>
<organism evidence="1 2">
    <name type="scientific">Paraglaciecola psychrophila 170</name>
    <dbReference type="NCBI Taxonomy" id="1129794"/>
    <lineage>
        <taxon>Bacteria</taxon>
        <taxon>Pseudomonadati</taxon>
        <taxon>Pseudomonadota</taxon>
        <taxon>Gammaproteobacteria</taxon>
        <taxon>Alteromonadales</taxon>
        <taxon>Alteromonadaceae</taxon>
        <taxon>Paraglaciecola</taxon>
    </lineage>
</organism>